<dbReference type="InterPro" id="IPR029058">
    <property type="entry name" value="AB_hydrolase_fold"/>
</dbReference>
<evidence type="ECO:0000256" key="2">
    <source>
        <dbReference type="SAM" id="MobiDB-lite"/>
    </source>
</evidence>
<dbReference type="Pfam" id="PF07859">
    <property type="entry name" value="Abhydrolase_3"/>
    <property type="match status" value="1"/>
</dbReference>
<evidence type="ECO:0000313" key="4">
    <source>
        <dbReference type="EMBL" id="MXY34786.1"/>
    </source>
</evidence>
<sequence length="312" mass="33897">MAALTSRPWNDTSRRQSPARSNPAPSRSLRAKPKRPDGMPGDYDLPGDTPGFAEAQAEMSTRSREAVTLPGAQFDVAYGPLPRQRLDVFPAGTDAPAHLFFRGGYWKLGEKEDRRFPATAWVAQGAAWIVPNYRLAPATSLPDILEDALAAFDWVISNAEACGIDRTQIHLSGNSAGAQLAAMVAARAQPGRVASLTLISGLYDLLPLLDEEPNSWLNLDVETARAMSPVHHLPSPELPVVVTCGGAETEAFRSQARQFAETLKASGNPVDHFESPGQNHMEIIIEIGTPGTPVFAALERQLEERRNRLECQ</sequence>
<dbReference type="Gene3D" id="3.40.50.1820">
    <property type="entry name" value="alpha/beta hydrolase"/>
    <property type="match status" value="1"/>
</dbReference>
<name>A0A6B0Y6M3_9RHOB</name>
<evidence type="ECO:0000256" key="1">
    <source>
        <dbReference type="ARBA" id="ARBA00022801"/>
    </source>
</evidence>
<feature type="compositionally biased region" description="Low complexity" evidence="2">
    <location>
        <begin position="15"/>
        <end position="28"/>
    </location>
</feature>
<proteinExistence type="predicted"/>
<accession>A0A6B0Y6M3</accession>
<dbReference type="InterPro" id="IPR050300">
    <property type="entry name" value="GDXG_lipolytic_enzyme"/>
</dbReference>
<feature type="domain" description="Alpha/beta hydrolase fold-3" evidence="3">
    <location>
        <begin position="99"/>
        <end position="281"/>
    </location>
</feature>
<dbReference type="GO" id="GO:0016787">
    <property type="term" value="F:hydrolase activity"/>
    <property type="evidence" value="ECO:0007669"/>
    <property type="project" value="UniProtKB-KW"/>
</dbReference>
<gene>
    <name evidence="4" type="ORF">F4Y60_12010</name>
</gene>
<evidence type="ECO:0000259" key="3">
    <source>
        <dbReference type="Pfam" id="PF07859"/>
    </source>
</evidence>
<organism evidence="4">
    <name type="scientific">Boseongicola sp. SB0664_bin_43</name>
    <dbReference type="NCBI Taxonomy" id="2604844"/>
    <lineage>
        <taxon>Bacteria</taxon>
        <taxon>Pseudomonadati</taxon>
        <taxon>Pseudomonadota</taxon>
        <taxon>Alphaproteobacteria</taxon>
        <taxon>Rhodobacterales</taxon>
        <taxon>Paracoccaceae</taxon>
        <taxon>Boseongicola</taxon>
    </lineage>
</organism>
<dbReference type="SUPFAM" id="SSF53474">
    <property type="entry name" value="alpha/beta-Hydrolases"/>
    <property type="match status" value="1"/>
</dbReference>
<dbReference type="EMBL" id="VXRY01000491">
    <property type="protein sequence ID" value="MXY34786.1"/>
    <property type="molecule type" value="Genomic_DNA"/>
</dbReference>
<reference evidence="4" key="1">
    <citation type="submission" date="2019-09" db="EMBL/GenBank/DDBJ databases">
        <title>Characterisation of the sponge microbiome using genome-centric metagenomics.</title>
        <authorList>
            <person name="Engelberts J.P."/>
            <person name="Robbins S.J."/>
            <person name="De Goeij J.M."/>
            <person name="Aranda M."/>
            <person name="Bell S.C."/>
            <person name="Webster N.S."/>
        </authorList>
    </citation>
    <scope>NUCLEOTIDE SEQUENCE</scope>
    <source>
        <strain evidence="4">SB0664_bin_43</strain>
    </source>
</reference>
<dbReference type="AlphaFoldDB" id="A0A6B0Y6M3"/>
<dbReference type="PANTHER" id="PTHR48081:SF33">
    <property type="entry name" value="KYNURENINE FORMAMIDASE"/>
    <property type="match status" value="1"/>
</dbReference>
<comment type="caution">
    <text evidence="4">The sequence shown here is derived from an EMBL/GenBank/DDBJ whole genome shotgun (WGS) entry which is preliminary data.</text>
</comment>
<dbReference type="PANTHER" id="PTHR48081">
    <property type="entry name" value="AB HYDROLASE SUPERFAMILY PROTEIN C4A8.06C"/>
    <property type="match status" value="1"/>
</dbReference>
<protein>
    <submittedName>
        <fullName evidence="4">Alpha/beta hydrolase</fullName>
    </submittedName>
</protein>
<dbReference type="InterPro" id="IPR013094">
    <property type="entry name" value="AB_hydrolase_3"/>
</dbReference>
<keyword evidence="1 4" id="KW-0378">Hydrolase</keyword>
<feature type="region of interest" description="Disordered" evidence="2">
    <location>
        <begin position="1"/>
        <end position="51"/>
    </location>
</feature>